<dbReference type="EMBL" id="CP079216">
    <property type="protein sequence ID" value="QXT61642.1"/>
    <property type="molecule type" value="Genomic_DNA"/>
</dbReference>
<name>A0ABX8SE14_9ACTN</name>
<feature type="compositionally biased region" description="Basic residues" evidence="1">
    <location>
        <begin position="13"/>
        <end position="23"/>
    </location>
</feature>
<organism evidence="2 3">
    <name type="scientific">Tessaracoccus palaemonis</name>
    <dbReference type="NCBI Taxonomy" id="2829499"/>
    <lineage>
        <taxon>Bacteria</taxon>
        <taxon>Bacillati</taxon>
        <taxon>Actinomycetota</taxon>
        <taxon>Actinomycetes</taxon>
        <taxon>Propionibacteriales</taxon>
        <taxon>Propionibacteriaceae</taxon>
        <taxon>Tessaracoccus</taxon>
    </lineage>
</organism>
<gene>
    <name evidence="2" type="ORF">KDB89_07415</name>
</gene>
<dbReference type="Proteomes" id="UP000824504">
    <property type="component" value="Chromosome"/>
</dbReference>
<evidence type="ECO:0000313" key="2">
    <source>
        <dbReference type="EMBL" id="QXT61642.1"/>
    </source>
</evidence>
<protein>
    <submittedName>
        <fullName evidence="2">Uncharacterized protein</fullName>
    </submittedName>
</protein>
<feature type="region of interest" description="Disordered" evidence="1">
    <location>
        <begin position="1"/>
        <end position="32"/>
    </location>
</feature>
<proteinExistence type="predicted"/>
<keyword evidence="3" id="KW-1185">Reference proteome</keyword>
<sequence>MLSVISAYPSKTTARRRPVHGSHPRLGGRLPVPNALSTQGPLAGGVPVKRLVIDELGIAEIIVPEPELFRRYLAALTEFDDESLADVHLSEELTADYITDDGPMTLELCEEDGFISWRRLSAGAR</sequence>
<accession>A0ABX8SE14</accession>
<dbReference type="RefSeq" id="WP_219079769.1">
    <property type="nucleotide sequence ID" value="NZ_CP079216.1"/>
</dbReference>
<reference evidence="2 3" key="1">
    <citation type="submission" date="2021-07" db="EMBL/GenBank/DDBJ databases">
        <title>complete genome sequencing of Tessaracoccus sp.J1M15.</title>
        <authorList>
            <person name="Bae J.-W."/>
            <person name="Kim D.-y."/>
        </authorList>
    </citation>
    <scope>NUCLEOTIDE SEQUENCE [LARGE SCALE GENOMIC DNA]</scope>
    <source>
        <strain evidence="2 3">J1M15</strain>
    </source>
</reference>
<evidence type="ECO:0000256" key="1">
    <source>
        <dbReference type="SAM" id="MobiDB-lite"/>
    </source>
</evidence>
<evidence type="ECO:0000313" key="3">
    <source>
        <dbReference type="Proteomes" id="UP000824504"/>
    </source>
</evidence>